<keyword evidence="3" id="KW-1185">Reference proteome</keyword>
<evidence type="ECO:0008006" key="4">
    <source>
        <dbReference type="Google" id="ProtNLM"/>
    </source>
</evidence>
<keyword evidence="1" id="KW-1133">Transmembrane helix</keyword>
<dbReference type="EMBL" id="JACIBY010000002">
    <property type="protein sequence ID" value="MBB3837493.1"/>
    <property type="molecule type" value="Genomic_DNA"/>
</dbReference>
<sequence length="429" mass="50424">MKKITTDYCELIILRVIIFLFFTSSFIFIILTNENKFDESFHLIDINNYFSHGINIKSLKNHTTPTGPGSHIWATFWGKLFGYNIITFRFSVWFCWLFIYILLEHLFKEKRRNTNTVALLLFSTPYAPTLAGLLMTEAFGLFCALMGTLLLIISFKVKKHSILLITSTLFMGIAIISRLYFLCLAPSFFMLMFQKKLSTSLSFTYSSILIANIILIFPFLSLCLIWGGIIPPSYYKVHSAQNLHLALNFPRFISVLMYLGAYLSPIITLQLIQKEIKIEIKTIIILLIISVFIFSYVYVWNIDTTFTKSGLINYIDQKIRFLNPTIGYIFYFFSIFISIFSLYYFNKNFKSLKKNDIIIFCYYTIVFFLILQIFISGNNPFYERYLIHILPFLWIICGNMKFKKTILFYVFILAGIFIGQLALWRWYFE</sequence>
<feature type="transmembrane region" description="Helical" evidence="1">
    <location>
        <begin position="381"/>
        <end position="399"/>
    </location>
</feature>
<accession>A0A7W6EPH8</accession>
<feature type="transmembrane region" description="Helical" evidence="1">
    <location>
        <begin position="406"/>
        <end position="427"/>
    </location>
</feature>
<gene>
    <name evidence="2" type="ORF">FHS57_001487</name>
</gene>
<proteinExistence type="predicted"/>
<evidence type="ECO:0000313" key="3">
    <source>
        <dbReference type="Proteomes" id="UP000541352"/>
    </source>
</evidence>
<feature type="transmembrane region" description="Helical" evidence="1">
    <location>
        <begin position="357"/>
        <end position="375"/>
    </location>
</feature>
<organism evidence="2 3">
    <name type="scientific">Runella defluvii</name>
    <dbReference type="NCBI Taxonomy" id="370973"/>
    <lineage>
        <taxon>Bacteria</taxon>
        <taxon>Pseudomonadati</taxon>
        <taxon>Bacteroidota</taxon>
        <taxon>Cytophagia</taxon>
        <taxon>Cytophagales</taxon>
        <taxon>Spirosomataceae</taxon>
        <taxon>Runella</taxon>
    </lineage>
</organism>
<feature type="transmembrane region" description="Helical" evidence="1">
    <location>
        <begin position="203"/>
        <end position="229"/>
    </location>
</feature>
<comment type="caution">
    <text evidence="2">The sequence shown here is derived from an EMBL/GenBank/DDBJ whole genome shotgun (WGS) entry which is preliminary data.</text>
</comment>
<feature type="transmembrane region" description="Helical" evidence="1">
    <location>
        <begin position="130"/>
        <end position="155"/>
    </location>
</feature>
<evidence type="ECO:0000313" key="2">
    <source>
        <dbReference type="EMBL" id="MBB3837493.1"/>
    </source>
</evidence>
<feature type="transmembrane region" description="Helical" evidence="1">
    <location>
        <begin position="161"/>
        <end position="191"/>
    </location>
</feature>
<name>A0A7W6EPH8_9BACT</name>
<evidence type="ECO:0000256" key="1">
    <source>
        <dbReference type="SAM" id="Phobius"/>
    </source>
</evidence>
<dbReference type="AlphaFoldDB" id="A0A7W6EPH8"/>
<feature type="transmembrane region" description="Helical" evidence="1">
    <location>
        <begin position="249"/>
        <end position="271"/>
    </location>
</feature>
<feature type="transmembrane region" description="Helical" evidence="1">
    <location>
        <begin position="80"/>
        <end position="103"/>
    </location>
</feature>
<reference evidence="2 3" key="1">
    <citation type="submission" date="2020-08" db="EMBL/GenBank/DDBJ databases">
        <title>Genomic Encyclopedia of Type Strains, Phase IV (KMG-IV): sequencing the most valuable type-strain genomes for metagenomic binning, comparative biology and taxonomic classification.</title>
        <authorList>
            <person name="Goeker M."/>
        </authorList>
    </citation>
    <scope>NUCLEOTIDE SEQUENCE [LARGE SCALE GENOMIC DNA]</scope>
    <source>
        <strain evidence="2 3">DSM 17976</strain>
    </source>
</reference>
<dbReference type="RefSeq" id="WP_183972204.1">
    <property type="nucleotide sequence ID" value="NZ_JACIBY010000002.1"/>
</dbReference>
<keyword evidence="1" id="KW-0472">Membrane</keyword>
<feature type="transmembrane region" description="Helical" evidence="1">
    <location>
        <begin position="321"/>
        <end position="345"/>
    </location>
</feature>
<keyword evidence="1" id="KW-0812">Transmembrane</keyword>
<protein>
    <recommendedName>
        <fullName evidence="4">Glycosyltransferase RgtA/B/C/D-like domain-containing protein</fullName>
    </recommendedName>
</protein>
<feature type="transmembrane region" description="Helical" evidence="1">
    <location>
        <begin position="283"/>
        <end position="301"/>
    </location>
</feature>
<feature type="transmembrane region" description="Helical" evidence="1">
    <location>
        <begin position="12"/>
        <end position="31"/>
    </location>
</feature>
<dbReference type="Proteomes" id="UP000541352">
    <property type="component" value="Unassembled WGS sequence"/>
</dbReference>